<feature type="compositionally biased region" description="Polar residues" evidence="1">
    <location>
        <begin position="46"/>
        <end position="68"/>
    </location>
</feature>
<dbReference type="Proteomes" id="UP000199017">
    <property type="component" value="Unassembled WGS sequence"/>
</dbReference>
<keyword evidence="3" id="KW-1185">Reference proteome</keyword>
<dbReference type="AlphaFoldDB" id="A0A1G8EIP0"/>
<dbReference type="EMBL" id="FNDU01000002">
    <property type="protein sequence ID" value="SDH69579.1"/>
    <property type="molecule type" value="Genomic_DNA"/>
</dbReference>
<feature type="compositionally biased region" description="Basic and acidic residues" evidence="1">
    <location>
        <begin position="175"/>
        <end position="185"/>
    </location>
</feature>
<dbReference type="RefSeq" id="WP_091581369.1">
    <property type="nucleotide sequence ID" value="NZ_FNDU01000002.1"/>
</dbReference>
<dbReference type="InterPro" id="IPR019076">
    <property type="entry name" value="Spore_lipoprot_YhcN/YlaJ-like"/>
</dbReference>
<dbReference type="PROSITE" id="PS51257">
    <property type="entry name" value="PROKAR_LIPOPROTEIN"/>
    <property type="match status" value="1"/>
</dbReference>
<proteinExistence type="predicted"/>
<feature type="region of interest" description="Disordered" evidence="1">
    <location>
        <begin position="175"/>
        <end position="199"/>
    </location>
</feature>
<dbReference type="STRING" id="930129.SAMN05216352_102239"/>
<organism evidence="2 3">
    <name type="scientific">Alteribacillus bidgolensis</name>
    <dbReference type="NCBI Taxonomy" id="930129"/>
    <lineage>
        <taxon>Bacteria</taxon>
        <taxon>Bacillati</taxon>
        <taxon>Bacillota</taxon>
        <taxon>Bacilli</taxon>
        <taxon>Bacillales</taxon>
        <taxon>Bacillaceae</taxon>
        <taxon>Alteribacillus</taxon>
    </lineage>
</organism>
<reference evidence="2 3" key="1">
    <citation type="submission" date="2016-10" db="EMBL/GenBank/DDBJ databases">
        <authorList>
            <person name="de Groot N.N."/>
        </authorList>
    </citation>
    <scope>NUCLEOTIDE SEQUENCE [LARGE SCALE GENOMIC DNA]</scope>
    <source>
        <strain evidence="3">P4B,CCM 7963,CECT 7998,DSM 25260,IBRC-M 10614,KCTC 13821</strain>
    </source>
</reference>
<protein>
    <submittedName>
        <fullName evidence="2">Sporulation lipoprotein YhcN/YlaJ (Spore_YhcN_YlaJ)</fullName>
    </submittedName>
</protein>
<sequence>MKKSFMFITVTILVLQGCAGIPNGDNEDLGAEYGPEHPLDYVSDTDNTNPDANTKGNNFGYSRNQANEPNLDDKMTMHDVIDRQRIANGISNLLVQSPEVAEAGVLITNEYALVAFRPNNEEDEDAVKHVKMMTESMVPYYYITVVTDNPNMIEDIEAFKGMDARSGDGHTALEKTVEDMREMTKQPKTSKRRADNNHM</sequence>
<evidence type="ECO:0000313" key="2">
    <source>
        <dbReference type="EMBL" id="SDH69579.1"/>
    </source>
</evidence>
<dbReference type="OrthoDB" id="2691390at2"/>
<evidence type="ECO:0000313" key="3">
    <source>
        <dbReference type="Proteomes" id="UP000199017"/>
    </source>
</evidence>
<evidence type="ECO:0000256" key="1">
    <source>
        <dbReference type="SAM" id="MobiDB-lite"/>
    </source>
</evidence>
<keyword evidence="2" id="KW-0449">Lipoprotein</keyword>
<dbReference type="Pfam" id="PF09580">
    <property type="entry name" value="Spore_YhcN_YlaJ"/>
    <property type="match status" value="1"/>
</dbReference>
<feature type="region of interest" description="Disordered" evidence="1">
    <location>
        <begin position="46"/>
        <end position="71"/>
    </location>
</feature>
<accession>A0A1G8EIP0</accession>
<name>A0A1G8EIP0_9BACI</name>
<gene>
    <name evidence="2" type="ORF">SAMN05216352_102239</name>
</gene>